<keyword evidence="1" id="KW-0812">Transmembrane</keyword>
<accession>A0A7Y2E9D3</accession>
<evidence type="ECO:0000256" key="1">
    <source>
        <dbReference type="SAM" id="Phobius"/>
    </source>
</evidence>
<feature type="non-terminal residue" evidence="2">
    <location>
        <position position="88"/>
    </location>
</feature>
<feature type="transmembrane region" description="Helical" evidence="1">
    <location>
        <begin position="63"/>
        <end position="82"/>
    </location>
</feature>
<dbReference type="Proteomes" id="UP000547674">
    <property type="component" value="Unassembled WGS sequence"/>
</dbReference>
<dbReference type="AlphaFoldDB" id="A0A7Y2E9D3"/>
<organism evidence="2 3">
    <name type="scientific">Eiseniibacteriota bacterium</name>
    <dbReference type="NCBI Taxonomy" id="2212470"/>
    <lineage>
        <taxon>Bacteria</taxon>
        <taxon>Candidatus Eiseniibacteriota</taxon>
    </lineage>
</organism>
<evidence type="ECO:0000313" key="2">
    <source>
        <dbReference type="EMBL" id="NNF05694.1"/>
    </source>
</evidence>
<evidence type="ECO:0008006" key="4">
    <source>
        <dbReference type="Google" id="ProtNLM"/>
    </source>
</evidence>
<protein>
    <recommendedName>
        <fullName evidence="4">Mechanosensitive ion channel family protein</fullName>
    </recommendedName>
</protein>
<keyword evidence="1" id="KW-1133">Transmembrane helix</keyword>
<proteinExistence type="predicted"/>
<feature type="transmembrane region" description="Helical" evidence="1">
    <location>
        <begin position="16"/>
        <end position="42"/>
    </location>
</feature>
<comment type="caution">
    <text evidence="2">The sequence shown here is derived from an EMBL/GenBank/DDBJ whole genome shotgun (WGS) entry which is preliminary data.</text>
</comment>
<gene>
    <name evidence="2" type="ORF">HKN21_02930</name>
</gene>
<sequence length="88" mass="9490">MDLLLERIGGSDWNPYLVAGAIIVLSLIVAKLVDLVCSGILLRLTRKTKTNIDDQIISALHRPVFSTVVFGGLYLAGTQLPMGSRPLA</sequence>
<evidence type="ECO:0000313" key="3">
    <source>
        <dbReference type="Proteomes" id="UP000547674"/>
    </source>
</evidence>
<dbReference type="EMBL" id="JABDJR010000108">
    <property type="protein sequence ID" value="NNF05694.1"/>
    <property type="molecule type" value="Genomic_DNA"/>
</dbReference>
<name>A0A7Y2E9D3_UNCEI</name>
<keyword evidence="1" id="KW-0472">Membrane</keyword>
<reference evidence="2 3" key="1">
    <citation type="submission" date="2020-03" db="EMBL/GenBank/DDBJ databases">
        <title>Metabolic flexibility allows generalist bacteria to become dominant in a frequently disturbed ecosystem.</title>
        <authorList>
            <person name="Chen Y.-J."/>
            <person name="Leung P.M."/>
            <person name="Bay S.K."/>
            <person name="Hugenholtz P."/>
            <person name="Kessler A.J."/>
            <person name="Shelley G."/>
            <person name="Waite D.W."/>
            <person name="Cook P.L."/>
            <person name="Greening C."/>
        </authorList>
    </citation>
    <scope>NUCLEOTIDE SEQUENCE [LARGE SCALE GENOMIC DNA]</scope>
    <source>
        <strain evidence="2">SS_bin_28</strain>
    </source>
</reference>